<reference evidence="7 8" key="1">
    <citation type="submission" date="2024-07" db="EMBL/GenBank/DDBJ databases">
        <title>Chromosome-level genome assembly of the water stick insect Ranatra chinensis (Heteroptera: Nepidae).</title>
        <authorList>
            <person name="Liu X."/>
        </authorList>
    </citation>
    <scope>NUCLEOTIDE SEQUENCE [LARGE SCALE GENOMIC DNA]</scope>
    <source>
        <strain evidence="7">Cailab_2021Rc</strain>
        <tissue evidence="7">Muscle</tissue>
    </source>
</reference>
<feature type="domain" description="Chitin-binding type-2" evidence="6">
    <location>
        <begin position="289"/>
        <end position="334"/>
    </location>
</feature>
<evidence type="ECO:0000313" key="7">
    <source>
        <dbReference type="EMBL" id="KAL1139195.1"/>
    </source>
</evidence>
<feature type="domain" description="Chitin-binding type-2" evidence="6">
    <location>
        <begin position="66"/>
        <end position="119"/>
    </location>
</feature>
<evidence type="ECO:0000259" key="6">
    <source>
        <dbReference type="PROSITE" id="PS50940"/>
    </source>
</evidence>
<dbReference type="GO" id="GO:0008061">
    <property type="term" value="F:chitin binding"/>
    <property type="evidence" value="ECO:0007669"/>
    <property type="project" value="UniProtKB-KW"/>
</dbReference>
<evidence type="ECO:0000256" key="1">
    <source>
        <dbReference type="ARBA" id="ARBA00022669"/>
    </source>
</evidence>
<dbReference type="SMART" id="SM00494">
    <property type="entry name" value="ChtBD2"/>
    <property type="match status" value="10"/>
</dbReference>
<dbReference type="Gene3D" id="2.170.140.10">
    <property type="entry name" value="Chitin binding domain"/>
    <property type="match status" value="5"/>
</dbReference>
<accession>A0ABD0YTJ6</accession>
<organism evidence="7 8">
    <name type="scientific">Ranatra chinensis</name>
    <dbReference type="NCBI Taxonomy" id="642074"/>
    <lineage>
        <taxon>Eukaryota</taxon>
        <taxon>Metazoa</taxon>
        <taxon>Ecdysozoa</taxon>
        <taxon>Arthropoda</taxon>
        <taxon>Hexapoda</taxon>
        <taxon>Insecta</taxon>
        <taxon>Pterygota</taxon>
        <taxon>Neoptera</taxon>
        <taxon>Paraneoptera</taxon>
        <taxon>Hemiptera</taxon>
        <taxon>Heteroptera</taxon>
        <taxon>Panheteroptera</taxon>
        <taxon>Nepomorpha</taxon>
        <taxon>Nepidae</taxon>
        <taxon>Ranatrinae</taxon>
        <taxon>Ranatra</taxon>
    </lineage>
</organism>
<keyword evidence="2" id="KW-0732">Signal</keyword>
<dbReference type="Pfam" id="PF01607">
    <property type="entry name" value="CBM_14"/>
    <property type="match status" value="5"/>
</dbReference>
<protein>
    <recommendedName>
        <fullName evidence="6">Chitin-binding type-2 domain-containing protein</fullName>
    </recommendedName>
</protein>
<dbReference type="SUPFAM" id="SSF57625">
    <property type="entry name" value="Invertebrate chitin-binding proteins"/>
    <property type="match status" value="8"/>
</dbReference>
<feature type="domain" description="Chitin-binding type-2" evidence="6">
    <location>
        <begin position="337"/>
        <end position="391"/>
    </location>
</feature>
<feature type="domain" description="Chitin-binding type-2" evidence="6">
    <location>
        <begin position="120"/>
        <end position="177"/>
    </location>
</feature>
<evidence type="ECO:0000256" key="3">
    <source>
        <dbReference type="ARBA" id="ARBA00022737"/>
    </source>
</evidence>
<feature type="domain" description="Chitin-binding type-2" evidence="6">
    <location>
        <begin position="233"/>
        <end position="288"/>
    </location>
</feature>
<evidence type="ECO:0000313" key="8">
    <source>
        <dbReference type="Proteomes" id="UP001558652"/>
    </source>
</evidence>
<dbReference type="PANTHER" id="PTHR23301">
    <property type="entry name" value="CHITIN BINDING PERITROPHIN-A"/>
    <property type="match status" value="1"/>
</dbReference>
<keyword evidence="4" id="KW-1015">Disulfide bond</keyword>
<feature type="domain" description="Chitin-binding type-2" evidence="6">
    <location>
        <begin position="619"/>
        <end position="673"/>
    </location>
</feature>
<keyword evidence="5" id="KW-0325">Glycoprotein</keyword>
<dbReference type="PROSITE" id="PS50940">
    <property type="entry name" value="CHIT_BIND_II"/>
    <property type="match status" value="7"/>
</dbReference>
<gene>
    <name evidence="7" type="ORF">AAG570_009254</name>
</gene>
<dbReference type="PANTHER" id="PTHR23301:SF0">
    <property type="entry name" value="CHITIN-BINDING TYPE-2 DOMAIN-CONTAINING PROTEIN-RELATED"/>
    <property type="match status" value="1"/>
</dbReference>
<evidence type="ECO:0000256" key="4">
    <source>
        <dbReference type="ARBA" id="ARBA00023157"/>
    </source>
</evidence>
<evidence type="ECO:0000256" key="5">
    <source>
        <dbReference type="ARBA" id="ARBA00023180"/>
    </source>
</evidence>
<dbReference type="AlphaFoldDB" id="A0ABD0YTJ6"/>
<sequence length="677" mass="74999">MSVFPAYQSSPKGIPHPWGKFQVALLPPPQCFITQACGYNEHTGTVMLFTGATILLSLAVTTSPAEVGCTKGAKFRKPGHCAEYLECIGGQLQNRKCERSEWFDEVRGVCLPMSGATGCPPACTGNERWPAGEEDCTLYVACNSVTGQRVTRTCPAGEYFSGLRGMCLPGDKLSCLDTCYWTVPRVPLRDNCTSYLECVNNRVRKRFCAPGEALHEASLECRPVAEADCRREEPECEEGRKRHNPYNCYGYEKCEGGKFRKKYCPGGRMFDRILEKCEYRPPGYDCSMAERCSQEGKKLPATGTIAEYRICEGGSLVKMKCPDGKSFDESTGECELTPVCRSHERKSLGACGYQYWDCNGGVFRKKSCLLGRYFDETEGICVRALPAGCQVCTAGDVRPVPGFWRDYERCVGGRGWVRESCGAMHRFDTENNHCVFDPRARPSLCQPGRKTAVEGSCTDYRQCGQSGEFGDVETCRHSGKVFDRTTEGCRWRSLGDCKVGQGTEIGACRQGKTKPSDDGNLAEYGECDNGIWKRTACPPGTLYHAGTCREVKGVDSPRWSAPKDGSCRGGSRRPVGGRCHLYDECLSQGLRVRRSCPPGLRYDTVTEVCVAYSKARCQPALCSGYQRSPDLHDCSVYYECDSGAYITLKCPTLQGFDYVKKQCVFRFLARCAKKPIL</sequence>
<keyword evidence="3" id="KW-0677">Repeat</keyword>
<keyword evidence="1" id="KW-0147">Chitin-binding</keyword>
<dbReference type="EMBL" id="JBFDAA010000003">
    <property type="protein sequence ID" value="KAL1139195.1"/>
    <property type="molecule type" value="Genomic_DNA"/>
</dbReference>
<dbReference type="InterPro" id="IPR036508">
    <property type="entry name" value="Chitin-bd_dom_sf"/>
</dbReference>
<feature type="domain" description="Chitin-binding type-2" evidence="6">
    <location>
        <begin position="564"/>
        <end position="617"/>
    </location>
</feature>
<proteinExistence type="predicted"/>
<evidence type="ECO:0000256" key="2">
    <source>
        <dbReference type="ARBA" id="ARBA00022729"/>
    </source>
</evidence>
<dbReference type="InterPro" id="IPR002557">
    <property type="entry name" value="Chitin-bd_dom"/>
</dbReference>
<name>A0ABD0YTJ6_9HEMI</name>
<comment type="caution">
    <text evidence="7">The sequence shown here is derived from an EMBL/GenBank/DDBJ whole genome shotgun (WGS) entry which is preliminary data.</text>
</comment>
<dbReference type="InterPro" id="IPR051940">
    <property type="entry name" value="Chitin_bind-dev_reg"/>
</dbReference>
<dbReference type="Proteomes" id="UP001558652">
    <property type="component" value="Unassembled WGS sequence"/>
</dbReference>
<keyword evidence="8" id="KW-1185">Reference proteome</keyword>